<dbReference type="OrthoDB" id="549039at2759"/>
<name>A0A150H339_GONPE</name>
<evidence type="ECO:0000313" key="1">
    <source>
        <dbReference type="EMBL" id="KXZ56491.1"/>
    </source>
</evidence>
<dbReference type="AlphaFoldDB" id="A0A150H339"/>
<keyword evidence="2" id="KW-1185">Reference proteome</keyword>
<evidence type="ECO:0000313" key="2">
    <source>
        <dbReference type="Proteomes" id="UP000075714"/>
    </source>
</evidence>
<dbReference type="InterPro" id="IPR052050">
    <property type="entry name" value="SecEffector_AnkRepeat"/>
</dbReference>
<dbReference type="EMBL" id="LSYV01000002">
    <property type="protein sequence ID" value="KXZ56491.1"/>
    <property type="molecule type" value="Genomic_DNA"/>
</dbReference>
<dbReference type="PANTHER" id="PTHR46586">
    <property type="entry name" value="ANKYRIN REPEAT-CONTAINING PROTEIN"/>
    <property type="match status" value="1"/>
</dbReference>
<proteinExistence type="predicted"/>
<evidence type="ECO:0008006" key="3">
    <source>
        <dbReference type="Google" id="ProtNLM"/>
    </source>
</evidence>
<comment type="caution">
    <text evidence="1">The sequence shown here is derived from an EMBL/GenBank/DDBJ whole genome shotgun (WGS) entry which is preliminary data.</text>
</comment>
<protein>
    <recommendedName>
        <fullName evidence="3">Ankyrin repeat domain-containing protein</fullName>
    </recommendedName>
</protein>
<gene>
    <name evidence="1" type="ORF">GPECTOR_1g44</name>
</gene>
<organism evidence="1 2">
    <name type="scientific">Gonium pectorale</name>
    <name type="common">Green alga</name>
    <dbReference type="NCBI Taxonomy" id="33097"/>
    <lineage>
        <taxon>Eukaryota</taxon>
        <taxon>Viridiplantae</taxon>
        <taxon>Chlorophyta</taxon>
        <taxon>core chlorophytes</taxon>
        <taxon>Chlorophyceae</taxon>
        <taxon>CS clade</taxon>
        <taxon>Chlamydomonadales</taxon>
        <taxon>Volvocaceae</taxon>
        <taxon>Gonium</taxon>
    </lineage>
</organism>
<sequence length="146" mass="15168">MSGSVELMAWLRERGCEWGGGAFVRAAGAGCEEALEWLAERGCPMPDSGRPYVAACRNGDLAAARCLARLGVPWGPPGAVFGEALYSAAPLPLLRWLLGAGCPLGPRDAACAQLRLQAGLLPPGDPREAGLRNLLWELEAGEGTGG</sequence>
<accession>A0A150H339</accession>
<dbReference type="PANTHER" id="PTHR46586:SF3">
    <property type="entry name" value="ANKYRIN REPEAT-CONTAINING PROTEIN"/>
    <property type="match status" value="1"/>
</dbReference>
<dbReference type="Proteomes" id="UP000075714">
    <property type="component" value="Unassembled WGS sequence"/>
</dbReference>
<dbReference type="SUPFAM" id="SSF140860">
    <property type="entry name" value="Pseudo ankyrin repeat-like"/>
    <property type="match status" value="1"/>
</dbReference>
<reference evidence="2" key="1">
    <citation type="journal article" date="2016" name="Nat. Commun.">
        <title>The Gonium pectorale genome demonstrates co-option of cell cycle regulation during the evolution of multicellularity.</title>
        <authorList>
            <person name="Hanschen E.R."/>
            <person name="Marriage T.N."/>
            <person name="Ferris P.J."/>
            <person name="Hamaji T."/>
            <person name="Toyoda A."/>
            <person name="Fujiyama A."/>
            <person name="Neme R."/>
            <person name="Noguchi H."/>
            <person name="Minakuchi Y."/>
            <person name="Suzuki M."/>
            <person name="Kawai-Toyooka H."/>
            <person name="Smith D.R."/>
            <person name="Sparks H."/>
            <person name="Anderson J."/>
            <person name="Bakaric R."/>
            <person name="Luria V."/>
            <person name="Karger A."/>
            <person name="Kirschner M.W."/>
            <person name="Durand P.M."/>
            <person name="Michod R.E."/>
            <person name="Nozaki H."/>
            <person name="Olson B.J."/>
        </authorList>
    </citation>
    <scope>NUCLEOTIDE SEQUENCE [LARGE SCALE GENOMIC DNA]</scope>
    <source>
        <strain evidence="2">NIES-2863</strain>
    </source>
</reference>